<keyword evidence="1" id="KW-0479">Metal-binding</keyword>
<name>A0AAP0LGW9_9MAGN</name>
<sequence length="287" mass="31487">MDKKKGSSSSTSNLFDNNPTQDNAGRRDDSRESSDKSEQAPLNQVLSTNHAPHQCSNCTRSFSSSQALGGHQNAHRSNRYSVRRDLLFFKRMRTHNSSSSTSHHRIPYNSSLPNSIHPALMMDTHSSLTPPTLHGFNQYGGCGGLGGLGGLGPFVDSLVVPTPTHYGLDRGHHKHHHRVHAYGPMYWWSTYCNDDRSAQRTVEMQAERVLPAWLTENHENRVAAEIMRSTFNVVDQASGDHHQPLIEFVGADLDGDDDDEVAESSGGGDESGEAESGDGGLDLTLKL</sequence>
<evidence type="ECO:0000256" key="2">
    <source>
        <dbReference type="SAM" id="MobiDB-lite"/>
    </source>
</evidence>
<dbReference type="Gene3D" id="3.30.160.60">
    <property type="entry name" value="Classic Zinc Finger"/>
    <property type="match status" value="1"/>
</dbReference>
<dbReference type="GO" id="GO:0008270">
    <property type="term" value="F:zinc ion binding"/>
    <property type="evidence" value="ECO:0007669"/>
    <property type="project" value="UniProtKB-KW"/>
</dbReference>
<dbReference type="InterPro" id="IPR044299">
    <property type="entry name" value="GIS3/ZFP5/ZFP6"/>
</dbReference>
<dbReference type="GO" id="GO:0009736">
    <property type="term" value="P:cytokinin-activated signaling pathway"/>
    <property type="evidence" value="ECO:0007669"/>
    <property type="project" value="TreeGrafter"/>
</dbReference>
<dbReference type="GO" id="GO:0003700">
    <property type="term" value="F:DNA-binding transcription factor activity"/>
    <property type="evidence" value="ECO:0007669"/>
    <property type="project" value="TreeGrafter"/>
</dbReference>
<organism evidence="4 5">
    <name type="scientific">Stephania yunnanensis</name>
    <dbReference type="NCBI Taxonomy" id="152371"/>
    <lineage>
        <taxon>Eukaryota</taxon>
        <taxon>Viridiplantae</taxon>
        <taxon>Streptophyta</taxon>
        <taxon>Embryophyta</taxon>
        <taxon>Tracheophyta</taxon>
        <taxon>Spermatophyta</taxon>
        <taxon>Magnoliopsida</taxon>
        <taxon>Ranunculales</taxon>
        <taxon>Menispermaceae</taxon>
        <taxon>Menispermoideae</taxon>
        <taxon>Cissampelideae</taxon>
        <taxon>Stephania</taxon>
    </lineage>
</organism>
<dbReference type="PROSITE" id="PS00028">
    <property type="entry name" value="ZINC_FINGER_C2H2_1"/>
    <property type="match status" value="1"/>
</dbReference>
<feature type="region of interest" description="Disordered" evidence="2">
    <location>
        <begin position="251"/>
        <end position="287"/>
    </location>
</feature>
<dbReference type="SUPFAM" id="SSF57667">
    <property type="entry name" value="beta-beta-alpha zinc fingers"/>
    <property type="match status" value="1"/>
</dbReference>
<keyword evidence="1" id="KW-0862">Zinc</keyword>
<proteinExistence type="predicted"/>
<dbReference type="InterPro" id="IPR036236">
    <property type="entry name" value="Znf_C2H2_sf"/>
</dbReference>
<evidence type="ECO:0000313" key="4">
    <source>
        <dbReference type="EMBL" id="KAK9169937.1"/>
    </source>
</evidence>
<keyword evidence="5" id="KW-1185">Reference proteome</keyword>
<accession>A0AAP0LGW9</accession>
<dbReference type="PANTHER" id="PTHR46353">
    <property type="entry name" value="ZINC FINGER PROTEIN 5"/>
    <property type="match status" value="1"/>
</dbReference>
<dbReference type="GO" id="GO:0009740">
    <property type="term" value="P:gibberellic acid mediated signaling pathway"/>
    <property type="evidence" value="ECO:0007669"/>
    <property type="project" value="TreeGrafter"/>
</dbReference>
<evidence type="ECO:0000313" key="5">
    <source>
        <dbReference type="Proteomes" id="UP001420932"/>
    </source>
</evidence>
<keyword evidence="1" id="KW-0863">Zinc-finger</keyword>
<dbReference type="AlphaFoldDB" id="A0AAP0LGW9"/>
<dbReference type="GO" id="GO:0005634">
    <property type="term" value="C:nucleus"/>
    <property type="evidence" value="ECO:0007669"/>
    <property type="project" value="TreeGrafter"/>
</dbReference>
<feature type="region of interest" description="Disordered" evidence="2">
    <location>
        <begin position="1"/>
        <end position="41"/>
    </location>
</feature>
<dbReference type="GO" id="GO:0010090">
    <property type="term" value="P:trichome morphogenesis"/>
    <property type="evidence" value="ECO:0007669"/>
    <property type="project" value="InterPro"/>
</dbReference>
<dbReference type="InterPro" id="IPR013087">
    <property type="entry name" value="Znf_C2H2_type"/>
</dbReference>
<dbReference type="EMBL" id="JBBNAF010000001">
    <property type="protein sequence ID" value="KAK9169937.1"/>
    <property type="molecule type" value="Genomic_DNA"/>
</dbReference>
<evidence type="ECO:0000259" key="3">
    <source>
        <dbReference type="PROSITE" id="PS50157"/>
    </source>
</evidence>
<feature type="compositionally biased region" description="Acidic residues" evidence="2">
    <location>
        <begin position="253"/>
        <end position="262"/>
    </location>
</feature>
<dbReference type="PANTHER" id="PTHR46353:SF9">
    <property type="entry name" value="ZINC FINGER PROTEIN GIS3"/>
    <property type="match status" value="1"/>
</dbReference>
<protein>
    <recommendedName>
        <fullName evidence="3">C2H2-type domain-containing protein</fullName>
    </recommendedName>
</protein>
<gene>
    <name evidence="4" type="ORF">Syun_002077</name>
</gene>
<reference evidence="4 5" key="1">
    <citation type="submission" date="2024-01" db="EMBL/GenBank/DDBJ databases">
        <title>Genome assemblies of Stephania.</title>
        <authorList>
            <person name="Yang L."/>
        </authorList>
    </citation>
    <scope>NUCLEOTIDE SEQUENCE [LARGE SCALE GENOMIC DNA]</scope>
    <source>
        <strain evidence="4">YNDBR</strain>
        <tissue evidence="4">Leaf</tissue>
    </source>
</reference>
<dbReference type="PROSITE" id="PS50157">
    <property type="entry name" value="ZINC_FINGER_C2H2_2"/>
    <property type="match status" value="1"/>
</dbReference>
<dbReference type="GO" id="GO:0000976">
    <property type="term" value="F:transcription cis-regulatory region binding"/>
    <property type="evidence" value="ECO:0007669"/>
    <property type="project" value="TreeGrafter"/>
</dbReference>
<comment type="caution">
    <text evidence="4">The sequence shown here is derived from an EMBL/GenBank/DDBJ whole genome shotgun (WGS) entry which is preliminary data.</text>
</comment>
<feature type="domain" description="C2H2-type" evidence="3">
    <location>
        <begin position="53"/>
        <end position="80"/>
    </location>
</feature>
<dbReference type="Proteomes" id="UP001420932">
    <property type="component" value="Unassembled WGS sequence"/>
</dbReference>
<feature type="compositionally biased region" description="Polar residues" evidence="2">
    <location>
        <begin position="7"/>
        <end position="23"/>
    </location>
</feature>
<evidence type="ECO:0000256" key="1">
    <source>
        <dbReference type="PROSITE-ProRule" id="PRU00042"/>
    </source>
</evidence>
<feature type="compositionally biased region" description="Basic and acidic residues" evidence="2">
    <location>
        <begin position="24"/>
        <end position="38"/>
    </location>
</feature>